<dbReference type="InterPro" id="IPR039989">
    <property type="entry name" value="NUDT9"/>
</dbReference>
<evidence type="ECO:0000256" key="2">
    <source>
        <dbReference type="ARBA" id="ARBA00012453"/>
    </source>
</evidence>
<dbReference type="GeneTree" id="ENSGT00390000017405"/>
<dbReference type="CDD" id="cd03670">
    <property type="entry name" value="NUDIX_ADPRase_Nudt9"/>
    <property type="match status" value="1"/>
</dbReference>
<comment type="subunit">
    <text evidence="8">Monomer. Interacts with GLOD4.</text>
</comment>
<dbReference type="InterPro" id="IPR000086">
    <property type="entry name" value="NUDIX_hydrolase_dom"/>
</dbReference>
<dbReference type="Proteomes" id="UP000314986">
    <property type="component" value="Unassembled WGS sequence"/>
</dbReference>
<accession>A0A4W3IFH3</accession>
<reference evidence="13" key="3">
    <citation type="journal article" date="2014" name="Nature">
        <title>Elephant shark genome provides unique insights into gnathostome evolution.</title>
        <authorList>
            <consortium name="International Elephant Shark Genome Sequencing Consortium"/>
            <person name="Venkatesh B."/>
            <person name="Lee A.P."/>
            <person name="Ravi V."/>
            <person name="Maurya A.K."/>
            <person name="Lian M.M."/>
            <person name="Swann J.B."/>
            <person name="Ohta Y."/>
            <person name="Flajnik M.F."/>
            <person name="Sutoh Y."/>
            <person name="Kasahara M."/>
            <person name="Hoon S."/>
            <person name="Gangu V."/>
            <person name="Roy S.W."/>
            <person name="Irimia M."/>
            <person name="Korzh V."/>
            <person name="Kondrychyn I."/>
            <person name="Lim Z.W."/>
            <person name="Tay B.H."/>
            <person name="Tohari S."/>
            <person name="Kong K.W."/>
            <person name="Ho S."/>
            <person name="Lorente-Galdos B."/>
            <person name="Quilez J."/>
            <person name="Marques-Bonet T."/>
            <person name="Raney B.J."/>
            <person name="Ingham P.W."/>
            <person name="Tay A."/>
            <person name="Hillier L.W."/>
            <person name="Minx P."/>
            <person name="Boehm T."/>
            <person name="Wilson R.K."/>
            <person name="Brenner S."/>
            <person name="Warren W.C."/>
        </authorList>
    </citation>
    <scope>NUCLEOTIDE SEQUENCE [LARGE SCALE GENOMIC DNA]</scope>
</reference>
<name>A0A4W3IFH3_CALMI</name>
<dbReference type="Gene3D" id="3.90.79.10">
    <property type="entry name" value="Nucleoside Triphosphate Pyrophosphohydrolase"/>
    <property type="match status" value="1"/>
</dbReference>
<dbReference type="Ensembl" id="ENSCMIT00000029470.1">
    <property type="protein sequence ID" value="ENSCMIP00000029009.1"/>
    <property type="gene ID" value="ENSCMIG00000012568.1"/>
</dbReference>
<evidence type="ECO:0000256" key="7">
    <source>
        <dbReference type="ARBA" id="ARBA00056962"/>
    </source>
</evidence>
<evidence type="ECO:0000256" key="9">
    <source>
        <dbReference type="ARBA" id="ARBA00070304"/>
    </source>
</evidence>
<comment type="similarity">
    <text evidence="1">Belongs to the Nudix hydrolase family. NudF subfamily.</text>
</comment>
<sequence>MMPIYTTFRIIWQIYSQSIHFTVYSVKHFETSRRCNKALFQMQGLLLLILLNTPCLLPLDCRSAAVAEYSHPFLSAVSFALFMEFSKCLHVNARSKFYPGSDIQRFPVPDEKVDWTVPWADYKPVNYTAPSLLKQPLWADPQYRDESELKKCLEFNKMDGGVDRTSHMGKYSVINGFPRNPFGRTGLSGRGLLGRWGPNHATDPIVTRWKKEAGKVMIHSASGKNILQFVAICRKDSKEWAIPGGMVDVGEKLSATLKREFGEEALNSIQLSEADREKMKALMNILFQAGELVYKGYVDDPRNTDNSWMETVAVNFHDEKGDSVGKLNLQAGDDAGAVKWMDIEEGLKLYASHSHFLQQVAKMRSAHW</sequence>
<dbReference type="Pfam" id="PF25969">
    <property type="entry name" value="NUDT9_N"/>
    <property type="match status" value="1"/>
</dbReference>
<dbReference type="GO" id="GO:0047631">
    <property type="term" value="F:ADP-ribose diphosphatase activity"/>
    <property type="evidence" value="ECO:0007669"/>
    <property type="project" value="UniProtKB-EC"/>
</dbReference>
<dbReference type="PANTHER" id="PTHR13030:SF8">
    <property type="entry name" value="ADP-RIBOSE PYROPHOSPHATASE, MITOCHONDRIAL"/>
    <property type="match status" value="1"/>
</dbReference>
<proteinExistence type="inferred from homology"/>
<dbReference type="STRING" id="7868.ENSCMIP00000029009"/>
<evidence type="ECO:0000256" key="5">
    <source>
        <dbReference type="ARBA" id="ARBA00033056"/>
    </source>
</evidence>
<reference evidence="13" key="2">
    <citation type="journal article" date="2007" name="PLoS Biol.">
        <title>Survey sequencing and comparative analysis of the elephant shark (Callorhinchus milii) genome.</title>
        <authorList>
            <person name="Venkatesh B."/>
            <person name="Kirkness E.F."/>
            <person name="Loh Y.H."/>
            <person name="Halpern A.L."/>
            <person name="Lee A.P."/>
            <person name="Johnson J."/>
            <person name="Dandona N."/>
            <person name="Viswanathan L.D."/>
            <person name="Tay A."/>
            <person name="Venter J.C."/>
            <person name="Strausberg R.L."/>
            <person name="Brenner S."/>
        </authorList>
    </citation>
    <scope>NUCLEOTIDE SEQUENCE [LARGE SCALE GENOMIC DNA]</scope>
</reference>
<evidence type="ECO:0000259" key="11">
    <source>
        <dbReference type="PROSITE" id="PS51462"/>
    </source>
</evidence>
<evidence type="ECO:0000256" key="1">
    <source>
        <dbReference type="ARBA" id="ARBA00007482"/>
    </source>
</evidence>
<reference evidence="13" key="1">
    <citation type="journal article" date="2006" name="Science">
        <title>Ancient noncoding elements conserved in the human genome.</title>
        <authorList>
            <person name="Venkatesh B."/>
            <person name="Kirkness E.F."/>
            <person name="Loh Y.H."/>
            <person name="Halpern A.L."/>
            <person name="Lee A.P."/>
            <person name="Johnson J."/>
            <person name="Dandona N."/>
            <person name="Viswanathan L.D."/>
            <person name="Tay A."/>
            <person name="Venter J.C."/>
            <person name="Strausberg R.L."/>
            <person name="Brenner S."/>
        </authorList>
    </citation>
    <scope>NUCLEOTIDE SEQUENCE [LARGE SCALE GENOMIC DNA]</scope>
</reference>
<evidence type="ECO:0000256" key="4">
    <source>
        <dbReference type="ARBA" id="ARBA00030308"/>
    </source>
</evidence>
<dbReference type="EC" id="3.6.1.13" evidence="2"/>
<dbReference type="Pfam" id="PF00293">
    <property type="entry name" value="NUDIX"/>
    <property type="match status" value="1"/>
</dbReference>
<evidence type="ECO:0000313" key="12">
    <source>
        <dbReference type="Ensembl" id="ENSCMIP00000029009.1"/>
    </source>
</evidence>
<reference evidence="12" key="4">
    <citation type="submission" date="2025-08" db="UniProtKB">
        <authorList>
            <consortium name="Ensembl"/>
        </authorList>
    </citation>
    <scope>IDENTIFICATION</scope>
</reference>
<dbReference type="AlphaFoldDB" id="A0A4W3IFH3"/>
<dbReference type="SUPFAM" id="SSF55811">
    <property type="entry name" value="Nudix"/>
    <property type="match status" value="1"/>
</dbReference>
<dbReference type="FunFam" id="3.90.79.10:FF:000021">
    <property type="entry name" value="ADP-ribose pyrophosphatase, mitochondrial isoform X1"/>
    <property type="match status" value="1"/>
</dbReference>
<feature type="domain" description="Nudix hydrolase" evidence="11">
    <location>
        <begin position="209"/>
        <end position="363"/>
    </location>
</feature>
<evidence type="ECO:0000313" key="13">
    <source>
        <dbReference type="Proteomes" id="UP000314986"/>
    </source>
</evidence>
<reference evidence="12" key="5">
    <citation type="submission" date="2025-09" db="UniProtKB">
        <authorList>
            <consortium name="Ensembl"/>
        </authorList>
    </citation>
    <scope>IDENTIFICATION</scope>
</reference>
<evidence type="ECO:0000256" key="6">
    <source>
        <dbReference type="ARBA" id="ARBA00049546"/>
    </source>
</evidence>
<comment type="function">
    <text evidence="7">Hydrolyzes ADP-ribose (ADPR) to AMP and ribose 5'-phosphate.</text>
</comment>
<organism evidence="12 13">
    <name type="scientific">Callorhinchus milii</name>
    <name type="common">Ghost shark</name>
    <dbReference type="NCBI Taxonomy" id="7868"/>
    <lineage>
        <taxon>Eukaryota</taxon>
        <taxon>Metazoa</taxon>
        <taxon>Chordata</taxon>
        <taxon>Craniata</taxon>
        <taxon>Vertebrata</taxon>
        <taxon>Chondrichthyes</taxon>
        <taxon>Holocephali</taxon>
        <taxon>Chimaeriformes</taxon>
        <taxon>Callorhinchidae</taxon>
        <taxon>Callorhinchus</taxon>
    </lineage>
</organism>
<comment type="catalytic activity">
    <reaction evidence="6">
        <text>ADP-D-ribose + H2O = D-ribose 5-phosphate + AMP + 2 H(+)</text>
        <dbReference type="Rhea" id="RHEA:10412"/>
        <dbReference type="ChEBI" id="CHEBI:15377"/>
        <dbReference type="ChEBI" id="CHEBI:15378"/>
        <dbReference type="ChEBI" id="CHEBI:57967"/>
        <dbReference type="ChEBI" id="CHEBI:78346"/>
        <dbReference type="ChEBI" id="CHEBI:456215"/>
        <dbReference type="EC" id="3.6.1.13"/>
    </reaction>
</comment>
<dbReference type="OMA" id="VQVYQGY"/>
<keyword evidence="13" id="KW-1185">Reference proteome</keyword>
<evidence type="ECO:0000256" key="10">
    <source>
        <dbReference type="ARBA" id="ARBA00079599"/>
    </source>
</evidence>
<dbReference type="InterPro" id="IPR015797">
    <property type="entry name" value="NUDIX_hydrolase-like_dom_sf"/>
</dbReference>
<protein>
    <recommendedName>
        <fullName evidence="9">ADP-ribose pyrophosphatase, mitochondrial</fullName>
        <ecNumber evidence="2">3.6.1.13</ecNumber>
    </recommendedName>
    <alternativeName>
        <fullName evidence="3">ADP-ribose diphosphatase</fullName>
    </alternativeName>
    <alternativeName>
        <fullName evidence="5">ADP-ribose phosphohydrolase</fullName>
    </alternativeName>
    <alternativeName>
        <fullName evidence="4">Adenosine diphosphoribose pyrophosphatase</fullName>
    </alternativeName>
    <alternativeName>
        <fullName evidence="10">Nucleoside diphosphate-linked moiety X motif 9</fullName>
    </alternativeName>
</protein>
<dbReference type="PANTHER" id="PTHR13030">
    <property type="entry name" value="NUDIX HYDROLASE"/>
    <property type="match status" value="1"/>
</dbReference>
<evidence type="ECO:0000256" key="8">
    <source>
        <dbReference type="ARBA" id="ARBA00064968"/>
    </source>
</evidence>
<dbReference type="InParanoid" id="A0A4W3IFH3"/>
<evidence type="ECO:0000256" key="3">
    <source>
        <dbReference type="ARBA" id="ARBA00030162"/>
    </source>
</evidence>
<dbReference type="PROSITE" id="PS51462">
    <property type="entry name" value="NUDIX"/>
    <property type="match status" value="1"/>
</dbReference>